<dbReference type="EMBL" id="BT138013">
    <property type="protein sequence ID" value="AFK37808.1"/>
    <property type="molecule type" value="mRNA"/>
</dbReference>
<dbReference type="AlphaFoldDB" id="I3SC16"/>
<accession>I3SC16</accession>
<name>I3SC16_MEDTR</name>
<protein>
    <submittedName>
        <fullName evidence="1">Uncharacterized protein</fullName>
    </submittedName>
</protein>
<evidence type="ECO:0000313" key="1">
    <source>
        <dbReference type="EMBL" id="AFK37808.1"/>
    </source>
</evidence>
<organism evidence="1">
    <name type="scientific">Medicago truncatula</name>
    <name type="common">Barrel medic</name>
    <name type="synonym">Medicago tribuloides</name>
    <dbReference type="NCBI Taxonomy" id="3880"/>
    <lineage>
        <taxon>Eukaryota</taxon>
        <taxon>Viridiplantae</taxon>
        <taxon>Streptophyta</taxon>
        <taxon>Embryophyta</taxon>
        <taxon>Tracheophyta</taxon>
        <taxon>Spermatophyta</taxon>
        <taxon>Magnoliopsida</taxon>
        <taxon>eudicotyledons</taxon>
        <taxon>Gunneridae</taxon>
        <taxon>Pentapetalae</taxon>
        <taxon>rosids</taxon>
        <taxon>fabids</taxon>
        <taxon>Fabales</taxon>
        <taxon>Fabaceae</taxon>
        <taxon>Papilionoideae</taxon>
        <taxon>50 kb inversion clade</taxon>
        <taxon>NPAAA clade</taxon>
        <taxon>Hologalegina</taxon>
        <taxon>IRL clade</taxon>
        <taxon>Trifolieae</taxon>
        <taxon>Medicago</taxon>
    </lineage>
</organism>
<proteinExistence type="evidence at transcript level"/>
<reference evidence="1" key="1">
    <citation type="submission" date="2012-05" db="EMBL/GenBank/DDBJ databases">
        <authorList>
            <person name="Krishnakumar V."/>
            <person name="Cheung F."/>
            <person name="Xiao Y."/>
            <person name="Chan A."/>
            <person name="Moskal W.A."/>
            <person name="Town C.D."/>
        </authorList>
    </citation>
    <scope>NUCLEOTIDE SEQUENCE</scope>
</reference>
<sequence>MATKITTSILHTSTTSTESMCYCKLISSWFSIHGTYISKHRFFRYKTMQHTFWC</sequence>